<dbReference type="Proteomes" id="UP000324282">
    <property type="component" value="Unassembled WGS sequence"/>
</dbReference>
<gene>
    <name evidence="1" type="ORF">A9A72_122762</name>
</gene>
<protein>
    <submittedName>
        <fullName evidence="1">Uncharacterized protein</fullName>
    </submittedName>
</protein>
<organism evidence="1 2">
    <name type="scientific">Stutzerimonas stutzeri</name>
    <name type="common">Pseudomonas stutzeri</name>
    <dbReference type="NCBI Taxonomy" id="316"/>
    <lineage>
        <taxon>Bacteria</taxon>
        <taxon>Pseudomonadati</taxon>
        <taxon>Pseudomonadota</taxon>
        <taxon>Gammaproteobacteria</taxon>
        <taxon>Pseudomonadales</taxon>
        <taxon>Pseudomonadaceae</taxon>
        <taxon>Stutzerimonas</taxon>
    </lineage>
</organism>
<dbReference type="EMBL" id="VNHQ01000012">
    <property type="protein sequence ID" value="TYP65624.1"/>
    <property type="molecule type" value="Genomic_DNA"/>
</dbReference>
<comment type="caution">
    <text evidence="1">The sequence shown here is derived from an EMBL/GenBank/DDBJ whole genome shotgun (WGS) entry which is preliminary data.</text>
</comment>
<evidence type="ECO:0000313" key="2">
    <source>
        <dbReference type="Proteomes" id="UP000324282"/>
    </source>
</evidence>
<sequence>MHLLAFAQILFVNAIEELLANLRGNCLDSLNKRTRRSTKRNQFGATITGRRLAVDEPLGFETVQQPRQCRPLNRNALRKLTLCRVVIEPGKMQQHQPSSLRKIEICQTTVQLGAPATRKLSQLHGEAVLVGIHGAVFPEKLIISELITAPEDWQGYHRLGYVTQCCGAPR</sequence>
<name>A0A5S5BF80_STUST</name>
<accession>A0A5S5BF80</accession>
<reference evidence="1 2" key="1">
    <citation type="submission" date="2019-07" db="EMBL/GenBank/DDBJ databases">
        <title>Deep subsurface shale carbon reservoir microbial communities from Ohio and West Virginia, USA.</title>
        <authorList>
            <person name="Wrighton K."/>
        </authorList>
    </citation>
    <scope>NUCLEOTIDE SEQUENCE [LARGE SCALE GENOMIC DNA]</scope>
    <source>
        <strain evidence="1 2">NP_8Ht</strain>
    </source>
</reference>
<proteinExistence type="predicted"/>
<evidence type="ECO:0000313" key="1">
    <source>
        <dbReference type="EMBL" id="TYP65624.1"/>
    </source>
</evidence>
<dbReference type="AlphaFoldDB" id="A0A5S5BF80"/>